<feature type="transmembrane region" description="Helical" evidence="1">
    <location>
        <begin position="76"/>
        <end position="99"/>
    </location>
</feature>
<reference evidence="2 3" key="1">
    <citation type="submission" date="2018-06" db="EMBL/GenBank/DDBJ databases">
        <title>Comparative genomics reveals the genomic features of Rhizophagus irregularis, R. cerebriforme, R. diaphanum and Gigaspora rosea, and their symbiotic lifestyle signature.</title>
        <authorList>
            <person name="Morin E."/>
            <person name="San Clemente H."/>
            <person name="Chen E.C.H."/>
            <person name="De La Providencia I."/>
            <person name="Hainaut M."/>
            <person name="Kuo A."/>
            <person name="Kohler A."/>
            <person name="Murat C."/>
            <person name="Tang N."/>
            <person name="Roy S."/>
            <person name="Loubradou J."/>
            <person name="Henrissat B."/>
            <person name="Grigoriev I.V."/>
            <person name="Corradi N."/>
            <person name="Roux C."/>
            <person name="Martin F.M."/>
        </authorList>
    </citation>
    <scope>NUCLEOTIDE SEQUENCE [LARGE SCALE GENOMIC DNA]</scope>
    <source>
        <strain evidence="2 3">DAOM 227022</strain>
    </source>
</reference>
<accession>A0A397SQ74</accession>
<name>A0A397SQ74_9GLOM</name>
<keyword evidence="1" id="KW-0812">Transmembrane</keyword>
<feature type="transmembrane region" description="Helical" evidence="1">
    <location>
        <begin position="12"/>
        <end position="31"/>
    </location>
</feature>
<feature type="transmembrane region" description="Helical" evidence="1">
    <location>
        <begin position="38"/>
        <end position="56"/>
    </location>
</feature>
<evidence type="ECO:0000256" key="1">
    <source>
        <dbReference type="SAM" id="Phobius"/>
    </source>
</evidence>
<comment type="caution">
    <text evidence="2">The sequence shown here is derived from an EMBL/GenBank/DDBJ whole genome shotgun (WGS) entry which is preliminary data.</text>
</comment>
<keyword evidence="1" id="KW-0472">Membrane</keyword>
<dbReference type="OrthoDB" id="2351802at2759"/>
<keyword evidence="1" id="KW-1133">Transmembrane helix</keyword>
<sequence length="101" mass="11401">MSVSPDQTVIWFLLPNLISICISGYYVITVGKQWNKNIANLDVTLNVSLIVLWIIYGSSKAYICANDTTVTKGFSLLTVIYGWINAIFYLITSIIYGVYFF</sequence>
<proteinExistence type="predicted"/>
<evidence type="ECO:0000313" key="2">
    <source>
        <dbReference type="EMBL" id="RIA88283.1"/>
    </source>
</evidence>
<dbReference type="Proteomes" id="UP000265703">
    <property type="component" value="Unassembled WGS sequence"/>
</dbReference>
<organism evidence="2 3">
    <name type="scientific">Glomus cerebriforme</name>
    <dbReference type="NCBI Taxonomy" id="658196"/>
    <lineage>
        <taxon>Eukaryota</taxon>
        <taxon>Fungi</taxon>
        <taxon>Fungi incertae sedis</taxon>
        <taxon>Mucoromycota</taxon>
        <taxon>Glomeromycotina</taxon>
        <taxon>Glomeromycetes</taxon>
        <taxon>Glomerales</taxon>
        <taxon>Glomeraceae</taxon>
        <taxon>Glomus</taxon>
    </lineage>
</organism>
<evidence type="ECO:0000313" key="3">
    <source>
        <dbReference type="Proteomes" id="UP000265703"/>
    </source>
</evidence>
<dbReference type="AlphaFoldDB" id="A0A397SQ74"/>
<protein>
    <submittedName>
        <fullName evidence="2">Uncharacterized protein</fullName>
    </submittedName>
</protein>
<gene>
    <name evidence="2" type="ORF">C1645_775334</name>
</gene>
<keyword evidence="3" id="KW-1185">Reference proteome</keyword>
<dbReference type="EMBL" id="QKYT01000271">
    <property type="protein sequence ID" value="RIA88283.1"/>
    <property type="molecule type" value="Genomic_DNA"/>
</dbReference>